<keyword evidence="2 6" id="KW-1003">Cell membrane</keyword>
<dbReference type="EMBL" id="JAFBEI010000015">
    <property type="protein sequence ID" value="MBM7636074.1"/>
    <property type="molecule type" value="Genomic_DNA"/>
</dbReference>
<dbReference type="RefSeq" id="WP_205016968.1">
    <property type="nucleotide sequence ID" value="NZ_JAFBEI010000015.1"/>
</dbReference>
<feature type="transmembrane region" description="Helical" evidence="6">
    <location>
        <begin position="80"/>
        <end position="107"/>
    </location>
</feature>
<comment type="subcellular location">
    <subcellularLocation>
        <location evidence="1 6">Cell membrane</location>
        <topology evidence="1 6">Multi-pass membrane protein</topology>
    </subcellularLocation>
</comment>
<reference evidence="8 9" key="1">
    <citation type="submission" date="2021-01" db="EMBL/GenBank/DDBJ databases">
        <title>Genomic Encyclopedia of Type Strains, Phase IV (KMG-IV): sequencing the most valuable type-strain genomes for metagenomic binning, comparative biology and taxonomic classification.</title>
        <authorList>
            <person name="Goeker M."/>
        </authorList>
    </citation>
    <scope>NUCLEOTIDE SEQUENCE [LARGE SCALE GENOMIC DNA]</scope>
    <source>
        <strain evidence="8 9">DSM 27513</strain>
    </source>
</reference>
<feature type="transmembrane region" description="Helical" evidence="6">
    <location>
        <begin position="143"/>
        <end position="164"/>
    </location>
</feature>
<comment type="caution">
    <text evidence="8">The sequence shown here is derived from an EMBL/GenBank/DDBJ whole genome shotgun (WGS) entry which is preliminary data.</text>
</comment>
<feature type="transmembrane region" description="Helical" evidence="6">
    <location>
        <begin position="184"/>
        <end position="203"/>
    </location>
</feature>
<keyword evidence="4 6" id="KW-1133">Transmembrane helix</keyword>
<evidence type="ECO:0000256" key="3">
    <source>
        <dbReference type="ARBA" id="ARBA00022692"/>
    </source>
</evidence>
<feature type="domain" description="VTT" evidence="7">
    <location>
        <begin position="73"/>
        <end position="189"/>
    </location>
</feature>
<evidence type="ECO:0000313" key="8">
    <source>
        <dbReference type="EMBL" id="MBM7636074.1"/>
    </source>
</evidence>
<comment type="caution">
    <text evidence="6">Lacks conserved residue(s) required for the propagation of feature annotation.</text>
</comment>
<evidence type="ECO:0000256" key="2">
    <source>
        <dbReference type="ARBA" id="ARBA00022475"/>
    </source>
</evidence>
<dbReference type="PANTHER" id="PTHR12677:SF49">
    <property type="entry name" value="TVP38_TMEM64 FAMILY MEMBRANE PROTEIN"/>
    <property type="match status" value="1"/>
</dbReference>
<evidence type="ECO:0000256" key="6">
    <source>
        <dbReference type="RuleBase" id="RU366058"/>
    </source>
</evidence>
<evidence type="ECO:0000256" key="5">
    <source>
        <dbReference type="ARBA" id="ARBA00023136"/>
    </source>
</evidence>
<accession>A0ABS2PL28</accession>
<dbReference type="Proteomes" id="UP000809081">
    <property type="component" value="Unassembled WGS sequence"/>
</dbReference>
<sequence>MTTSLQDRHKIRFAIKVMSWIVFLIILVIMFYLYSQGYITDKQKLQAIIKSAGVWGPLLFVLFQIFQVIVPILPGGVSSAIGVVIFGTGWGFLWNYIGICLGSFLAFHIAKTFGRPILHFFFKPETIAKYETRTTDHSRFSRFFALAIFIPIAPDDLLCLLAGTTSMSYRRFMIIILLGKPLSIYLYSMGLVSILGRLLPLGIF</sequence>
<dbReference type="Pfam" id="PF09335">
    <property type="entry name" value="VTT_dom"/>
    <property type="match status" value="1"/>
</dbReference>
<proteinExistence type="inferred from homology"/>
<evidence type="ECO:0000256" key="1">
    <source>
        <dbReference type="ARBA" id="ARBA00004651"/>
    </source>
</evidence>
<protein>
    <recommendedName>
        <fullName evidence="6">TVP38/TMEM64 family membrane protein</fullName>
    </recommendedName>
</protein>
<evidence type="ECO:0000256" key="4">
    <source>
        <dbReference type="ARBA" id="ARBA00022989"/>
    </source>
</evidence>
<feature type="transmembrane region" description="Helical" evidence="6">
    <location>
        <begin position="13"/>
        <end position="34"/>
    </location>
</feature>
<organism evidence="8 9">
    <name type="scientific">Streptococcus saliviloxodontae</name>
    <dbReference type="NCBI Taxonomy" id="1349416"/>
    <lineage>
        <taxon>Bacteria</taxon>
        <taxon>Bacillati</taxon>
        <taxon>Bacillota</taxon>
        <taxon>Bacilli</taxon>
        <taxon>Lactobacillales</taxon>
        <taxon>Streptococcaceae</taxon>
        <taxon>Streptococcus</taxon>
    </lineage>
</organism>
<evidence type="ECO:0000259" key="7">
    <source>
        <dbReference type="Pfam" id="PF09335"/>
    </source>
</evidence>
<gene>
    <name evidence="8" type="ORF">JOC31_000893</name>
</gene>
<dbReference type="PANTHER" id="PTHR12677">
    <property type="entry name" value="GOLGI APPARATUS MEMBRANE PROTEIN TVP38-RELATED"/>
    <property type="match status" value="1"/>
</dbReference>
<keyword evidence="5 6" id="KW-0472">Membrane</keyword>
<name>A0ABS2PL28_9STRE</name>
<evidence type="ECO:0000313" key="9">
    <source>
        <dbReference type="Proteomes" id="UP000809081"/>
    </source>
</evidence>
<dbReference type="InterPro" id="IPR032816">
    <property type="entry name" value="VTT_dom"/>
</dbReference>
<keyword evidence="3 6" id="KW-0812">Transmembrane</keyword>
<comment type="similarity">
    <text evidence="6">Belongs to the TVP38/TMEM64 family.</text>
</comment>
<dbReference type="InterPro" id="IPR015414">
    <property type="entry name" value="TMEM64"/>
</dbReference>
<keyword evidence="9" id="KW-1185">Reference proteome</keyword>